<name>A0A7N6BKI9_ANATE</name>
<dbReference type="GeneTree" id="ENSGT00940000154508"/>
<comment type="catalytic activity">
    <reaction evidence="9">
        <text>12-hydroxy-(5Z,8Z,10E,14Z)-eicosatetraenoate + ATP + CoA = 12-hydroxy-(5Z,8Z,10E,14Z)-eicosatetraenoyl-CoA + AMP + diphosphate</text>
        <dbReference type="Rhea" id="RHEA:52112"/>
        <dbReference type="ChEBI" id="CHEBI:30616"/>
        <dbReference type="ChEBI" id="CHEBI:33019"/>
        <dbReference type="ChEBI" id="CHEBI:57287"/>
        <dbReference type="ChEBI" id="CHEBI:90718"/>
        <dbReference type="ChEBI" id="CHEBI:136408"/>
        <dbReference type="ChEBI" id="CHEBI:456215"/>
    </reaction>
    <physiologicalReaction direction="left-to-right" evidence="9">
        <dbReference type="Rhea" id="RHEA:52113"/>
    </physiologicalReaction>
</comment>
<evidence type="ECO:0000256" key="6">
    <source>
        <dbReference type="ARBA" id="ARBA00023098"/>
    </source>
</evidence>
<dbReference type="EC" id="6.2.1.3" evidence="14"/>
<comment type="catalytic activity">
    <reaction evidence="8">
        <text>a long-chain fatty acid + ATP + CoA = a long-chain fatty acyl-CoA + AMP + diphosphate</text>
        <dbReference type="Rhea" id="RHEA:15421"/>
        <dbReference type="ChEBI" id="CHEBI:30616"/>
        <dbReference type="ChEBI" id="CHEBI:33019"/>
        <dbReference type="ChEBI" id="CHEBI:57287"/>
        <dbReference type="ChEBI" id="CHEBI:57560"/>
        <dbReference type="ChEBI" id="CHEBI:83139"/>
        <dbReference type="ChEBI" id="CHEBI:456215"/>
        <dbReference type="EC" id="6.2.1.3"/>
    </reaction>
    <physiologicalReaction direction="left-to-right" evidence="8">
        <dbReference type="Rhea" id="RHEA:15422"/>
    </physiologicalReaction>
</comment>
<comment type="function">
    <text evidence="14">Catalyzes the conversion of long-chain fatty acids to their active form acyl-CoAs for both synthesis of cellular lipids, and degradation via beta-oxidation.</text>
</comment>
<dbReference type="Pfam" id="PF00501">
    <property type="entry name" value="AMP-binding"/>
    <property type="match status" value="1"/>
</dbReference>
<evidence type="ECO:0000256" key="7">
    <source>
        <dbReference type="ARBA" id="ARBA00024469"/>
    </source>
</evidence>
<reference evidence="17" key="3">
    <citation type="submission" date="2025-09" db="UniProtKB">
        <authorList>
            <consortium name="Ensembl"/>
        </authorList>
    </citation>
    <scope>IDENTIFICATION</scope>
</reference>
<evidence type="ECO:0000256" key="14">
    <source>
        <dbReference type="RuleBase" id="RU369030"/>
    </source>
</evidence>
<dbReference type="InterPro" id="IPR020845">
    <property type="entry name" value="AMP-binding_CS"/>
</dbReference>
<evidence type="ECO:0000256" key="1">
    <source>
        <dbReference type="ARBA" id="ARBA00006432"/>
    </source>
</evidence>
<feature type="domain" description="AMP-dependent synthetase/ligase" evidence="16">
    <location>
        <begin position="117"/>
        <end position="502"/>
    </location>
</feature>
<comment type="catalytic activity">
    <reaction evidence="11">
        <text>(5Z,8Z,11Z,14Z)-eicosatetraenoate + ATP + CoA = (5Z,8Z,11Z,14Z)-eicosatetraenoyl-CoA + AMP + diphosphate</text>
        <dbReference type="Rhea" id="RHEA:19713"/>
        <dbReference type="ChEBI" id="CHEBI:30616"/>
        <dbReference type="ChEBI" id="CHEBI:32395"/>
        <dbReference type="ChEBI" id="CHEBI:33019"/>
        <dbReference type="ChEBI" id="CHEBI:57287"/>
        <dbReference type="ChEBI" id="CHEBI:57368"/>
        <dbReference type="ChEBI" id="CHEBI:456215"/>
        <dbReference type="EC" id="6.2.1.15"/>
    </reaction>
    <physiologicalReaction direction="left-to-right" evidence="11">
        <dbReference type="Rhea" id="RHEA:19714"/>
    </physiologicalReaction>
</comment>
<keyword evidence="5 14" id="KW-0067">ATP-binding</keyword>
<dbReference type="InterPro" id="IPR042099">
    <property type="entry name" value="ANL_N_sf"/>
</dbReference>
<evidence type="ECO:0000256" key="11">
    <source>
        <dbReference type="ARBA" id="ARBA00024548"/>
    </source>
</evidence>
<dbReference type="Proteomes" id="UP000265040">
    <property type="component" value="Chromosome 1"/>
</dbReference>
<comment type="catalytic activity">
    <reaction evidence="13">
        <text>hexadecanoate + ATP + CoA = hexadecanoyl-CoA + AMP + diphosphate</text>
        <dbReference type="Rhea" id="RHEA:30751"/>
        <dbReference type="ChEBI" id="CHEBI:7896"/>
        <dbReference type="ChEBI" id="CHEBI:30616"/>
        <dbReference type="ChEBI" id="CHEBI:33019"/>
        <dbReference type="ChEBI" id="CHEBI:57287"/>
        <dbReference type="ChEBI" id="CHEBI:57379"/>
        <dbReference type="ChEBI" id="CHEBI:456215"/>
    </reaction>
    <physiologicalReaction direction="left-to-right" evidence="13">
        <dbReference type="Rhea" id="RHEA:30752"/>
    </physiologicalReaction>
</comment>
<dbReference type="InterPro" id="IPR000873">
    <property type="entry name" value="AMP-dep_synth/lig_dom"/>
</dbReference>
<keyword evidence="6 14" id="KW-0443">Lipid metabolism</keyword>
<dbReference type="InterPro" id="IPR045311">
    <property type="entry name" value="LC-FACS_euk"/>
</dbReference>
<dbReference type="GO" id="GO:0047676">
    <property type="term" value="F:arachidonate-CoA ligase activity"/>
    <property type="evidence" value="ECO:0007669"/>
    <property type="project" value="UniProtKB-EC"/>
</dbReference>
<feature type="transmembrane region" description="Helical" evidence="15">
    <location>
        <begin position="21"/>
        <end position="45"/>
    </location>
</feature>
<keyword evidence="4 14" id="KW-0276">Fatty acid metabolism</keyword>
<keyword evidence="15" id="KW-1133">Transmembrane helix</keyword>
<accession>A0A7N6BKI9</accession>
<evidence type="ECO:0000256" key="13">
    <source>
        <dbReference type="ARBA" id="ARBA00049139"/>
    </source>
</evidence>
<dbReference type="SUPFAM" id="SSF56801">
    <property type="entry name" value="Acetyl-CoA synthetase-like"/>
    <property type="match status" value="1"/>
</dbReference>
<keyword evidence="15" id="KW-0812">Transmembrane</keyword>
<evidence type="ECO:0000256" key="5">
    <source>
        <dbReference type="ARBA" id="ARBA00022840"/>
    </source>
</evidence>
<comment type="catalytic activity">
    <reaction evidence="10">
        <text>15-hydroxy-(5Z,8Z,11Z,13E)-eicosatetraenoate + ATP + CoA = 15-hydroxy-(5Z,8Z,11Z,13E)-eicosatetraenoyl-CoA + AMP + diphosphate</text>
        <dbReference type="Rhea" id="RHEA:52116"/>
        <dbReference type="ChEBI" id="CHEBI:30616"/>
        <dbReference type="ChEBI" id="CHEBI:33019"/>
        <dbReference type="ChEBI" id="CHEBI:57287"/>
        <dbReference type="ChEBI" id="CHEBI:78832"/>
        <dbReference type="ChEBI" id="CHEBI:136409"/>
        <dbReference type="ChEBI" id="CHEBI:456215"/>
    </reaction>
    <physiologicalReaction direction="left-to-right" evidence="10">
        <dbReference type="Rhea" id="RHEA:52117"/>
    </physiologicalReaction>
</comment>
<evidence type="ECO:0000259" key="16">
    <source>
        <dbReference type="Pfam" id="PF00501"/>
    </source>
</evidence>
<proteinExistence type="inferred from homology"/>
<dbReference type="PANTHER" id="PTHR43272">
    <property type="entry name" value="LONG-CHAIN-FATTY-ACID--COA LIGASE"/>
    <property type="match status" value="1"/>
</dbReference>
<dbReference type="GO" id="GO:0005783">
    <property type="term" value="C:endoplasmic reticulum"/>
    <property type="evidence" value="ECO:0007669"/>
    <property type="project" value="TreeGrafter"/>
</dbReference>
<comment type="similarity">
    <text evidence="1 14">Belongs to the ATP-dependent AMP-binding enzyme family.</text>
</comment>
<sequence length="680" mass="76186">MQAQEVLRHLRIPELDDVRQYMRGLPTNALMGMGAFAAITTYWFASRPKALKPPCDIGLQSVEIPGGERARRSILNDSDDHMTHYYSDVRTLYEMFQRGLRVSNNGPCLGSRKPNQPYEWQSYREVADRAENIGSALLHRGHSHTGDKFIGIFSQNRPEWTIAELACYTYSMVVVPLYDTLGTEAIAYVIDKAAISTVICDVPEKAWLILGCVSGLGRTVKTIVLMEAFGNDLVTRGQECGIEILSLKDFEALGKANHQKPLPPKSEDLALICFTSGTTGNPKGAMLSHGNVISNTAAFVRVTEVHCMLTSHDIHISYLPLAHMFERVVQGVVLTQGARIGYFQGDIRQLMDDLKTLQPTIFPVVPRLLNRMFDKVFSQANTPLKKWLLDFAFRRKESELKSGVVRRDSMWDKLIFKKVQVNRTRLSSSTFLLQIFYYSYGQTECTAGCTMSIPGDWTAGHVGPPLPCNAIKLVDVAEMNYLAVNGEGEVCVKGPNVFQGYLNDPERTVEAIDKDGWLHTGDVGKWLPNGTLKIIDRKKHIFKLAQGEYIAPEKIETVYNRIDAVAQIFVHGDSLQACLVGIVVPDPDFLPIWAKKKGIEGSYSELCSNKDVKNSILEDLLKLGKEAGLKSFEQVRDIALHPEMFSVQNGLLTPTLKAKRAELQKHFREQIDKLYAKIKM</sequence>
<dbReference type="AlphaFoldDB" id="A0A7N6BKI9"/>
<dbReference type="Gene3D" id="3.40.50.12780">
    <property type="entry name" value="N-terminal domain of ligase-like"/>
    <property type="match status" value="1"/>
</dbReference>
<comment type="catalytic activity">
    <reaction evidence="12">
        <text>(E)-hexadec-2-enoate + ATP + CoA = (2E)-hexadecenoyl-CoA + AMP + diphosphate</text>
        <dbReference type="Rhea" id="RHEA:36139"/>
        <dbReference type="ChEBI" id="CHEBI:30616"/>
        <dbReference type="ChEBI" id="CHEBI:33019"/>
        <dbReference type="ChEBI" id="CHEBI:57287"/>
        <dbReference type="ChEBI" id="CHEBI:61526"/>
        <dbReference type="ChEBI" id="CHEBI:72745"/>
        <dbReference type="ChEBI" id="CHEBI:456215"/>
    </reaction>
    <physiologicalReaction direction="left-to-right" evidence="12">
        <dbReference type="Rhea" id="RHEA:36140"/>
    </physiologicalReaction>
</comment>
<keyword evidence="3 14" id="KW-0547">Nucleotide-binding</keyword>
<evidence type="ECO:0000256" key="8">
    <source>
        <dbReference type="ARBA" id="ARBA00024484"/>
    </source>
</evidence>
<reference evidence="17" key="2">
    <citation type="submission" date="2025-08" db="UniProtKB">
        <authorList>
            <consortium name="Ensembl"/>
        </authorList>
    </citation>
    <scope>IDENTIFICATION</scope>
</reference>
<dbReference type="PANTHER" id="PTHR43272:SF28">
    <property type="entry name" value="LONG-CHAIN-FATTY-ACID--COA LIGASE 1"/>
    <property type="match status" value="1"/>
</dbReference>
<evidence type="ECO:0000256" key="10">
    <source>
        <dbReference type="ARBA" id="ARBA00024532"/>
    </source>
</evidence>
<comment type="catalytic activity">
    <reaction evidence="7">
        <text>5-hydroxy-(6E,8Z,11Z,14Z)-eicosatetraenoate + ATP + CoA = 5-hydroxy-(6E,8Z,11Z,14Z)-eicosatetraenoyl-CoA + AMP + diphosphate</text>
        <dbReference type="Rhea" id="RHEA:52108"/>
        <dbReference type="ChEBI" id="CHEBI:30616"/>
        <dbReference type="ChEBI" id="CHEBI:33019"/>
        <dbReference type="ChEBI" id="CHEBI:57287"/>
        <dbReference type="ChEBI" id="CHEBI:65341"/>
        <dbReference type="ChEBI" id="CHEBI:136407"/>
        <dbReference type="ChEBI" id="CHEBI:456215"/>
    </reaction>
    <physiologicalReaction direction="left-to-right" evidence="7">
        <dbReference type="Rhea" id="RHEA:52109"/>
    </physiologicalReaction>
</comment>
<organism evidence="17 18">
    <name type="scientific">Anabas testudineus</name>
    <name type="common">Climbing perch</name>
    <name type="synonym">Anthias testudineus</name>
    <dbReference type="NCBI Taxonomy" id="64144"/>
    <lineage>
        <taxon>Eukaryota</taxon>
        <taxon>Metazoa</taxon>
        <taxon>Chordata</taxon>
        <taxon>Craniata</taxon>
        <taxon>Vertebrata</taxon>
        <taxon>Euteleostomi</taxon>
        <taxon>Actinopterygii</taxon>
        <taxon>Neopterygii</taxon>
        <taxon>Teleostei</taxon>
        <taxon>Neoteleostei</taxon>
        <taxon>Acanthomorphata</taxon>
        <taxon>Anabantaria</taxon>
        <taxon>Anabantiformes</taxon>
        <taxon>Anabantoidei</taxon>
        <taxon>Anabantidae</taxon>
        <taxon>Anabas</taxon>
    </lineage>
</organism>
<evidence type="ECO:0000256" key="4">
    <source>
        <dbReference type="ARBA" id="ARBA00022832"/>
    </source>
</evidence>
<dbReference type="GO" id="GO:0005524">
    <property type="term" value="F:ATP binding"/>
    <property type="evidence" value="ECO:0007669"/>
    <property type="project" value="UniProtKB-KW"/>
</dbReference>
<keyword evidence="2 14" id="KW-0436">Ligase</keyword>
<evidence type="ECO:0000256" key="12">
    <source>
        <dbReference type="ARBA" id="ARBA00024565"/>
    </source>
</evidence>
<dbReference type="Ensembl" id="ENSATET00000051226.2">
    <property type="protein sequence ID" value="ENSATEP00000063748.1"/>
    <property type="gene ID" value="ENSATEG00000016597.3"/>
</dbReference>
<dbReference type="PROSITE" id="PS00455">
    <property type="entry name" value="AMP_BINDING"/>
    <property type="match status" value="1"/>
</dbReference>
<dbReference type="GO" id="GO:0016020">
    <property type="term" value="C:membrane"/>
    <property type="evidence" value="ECO:0007669"/>
    <property type="project" value="TreeGrafter"/>
</dbReference>
<evidence type="ECO:0000256" key="2">
    <source>
        <dbReference type="ARBA" id="ARBA00022598"/>
    </source>
</evidence>
<keyword evidence="18" id="KW-1185">Reference proteome</keyword>
<dbReference type="CDD" id="cd05927">
    <property type="entry name" value="LC-FACS_euk"/>
    <property type="match status" value="1"/>
</dbReference>
<evidence type="ECO:0000313" key="17">
    <source>
        <dbReference type="Ensembl" id="ENSATEP00000063748.1"/>
    </source>
</evidence>
<evidence type="ECO:0000256" key="15">
    <source>
        <dbReference type="SAM" id="Phobius"/>
    </source>
</evidence>
<evidence type="ECO:0000313" key="18">
    <source>
        <dbReference type="Proteomes" id="UP000265040"/>
    </source>
</evidence>
<protein>
    <recommendedName>
        <fullName evidence="14">Long-chain-fatty-acid--CoA ligase</fullName>
        <ecNumber evidence="14">6.2.1.3</ecNumber>
    </recommendedName>
</protein>
<reference evidence="17" key="1">
    <citation type="submission" date="2021-04" db="EMBL/GenBank/DDBJ databases">
        <authorList>
            <consortium name="Wellcome Sanger Institute Data Sharing"/>
        </authorList>
    </citation>
    <scope>NUCLEOTIDE SEQUENCE [LARGE SCALE GENOMIC DNA]</scope>
</reference>
<keyword evidence="15" id="KW-0472">Membrane</keyword>
<evidence type="ECO:0000256" key="3">
    <source>
        <dbReference type="ARBA" id="ARBA00022741"/>
    </source>
</evidence>
<evidence type="ECO:0000256" key="9">
    <source>
        <dbReference type="ARBA" id="ARBA00024495"/>
    </source>
</evidence>